<reference evidence="3" key="3">
    <citation type="submission" date="2019-08" db="EMBL/GenBank/DDBJ databases">
        <authorList>
            <consortium name="Photinus pyralis genome working group"/>
            <person name="Fallon T.R."/>
            <person name="Sander Lower S.E."/>
            <person name="Weng J.-K."/>
        </authorList>
    </citation>
    <scope>NUCLEOTIDE SEQUENCE</scope>
    <source>
        <strain evidence="3">1611_PpyrPB1</strain>
        <tissue evidence="3">Whole body</tissue>
    </source>
</reference>
<evidence type="ECO:0000256" key="1">
    <source>
        <dbReference type="SAM" id="Phobius"/>
    </source>
</evidence>
<evidence type="ECO:0000313" key="2">
    <source>
        <dbReference type="EMBL" id="JAV60702.1"/>
    </source>
</evidence>
<organism evidence="2">
    <name type="scientific">Photinus pyralis</name>
    <name type="common">Common eastern firefly</name>
    <name type="synonym">Lampyris pyralis</name>
    <dbReference type="NCBI Taxonomy" id="7054"/>
    <lineage>
        <taxon>Eukaryota</taxon>
        <taxon>Metazoa</taxon>
        <taxon>Ecdysozoa</taxon>
        <taxon>Arthropoda</taxon>
        <taxon>Hexapoda</taxon>
        <taxon>Insecta</taxon>
        <taxon>Pterygota</taxon>
        <taxon>Neoptera</taxon>
        <taxon>Endopterygota</taxon>
        <taxon>Coleoptera</taxon>
        <taxon>Polyphaga</taxon>
        <taxon>Elateriformia</taxon>
        <taxon>Elateroidea</taxon>
        <taxon>Lampyridae</taxon>
        <taxon>Lampyrinae</taxon>
        <taxon>Photinus</taxon>
    </lineage>
</organism>
<keyword evidence="1" id="KW-1133">Transmembrane helix</keyword>
<dbReference type="EMBL" id="GEZM01084752">
    <property type="protein sequence ID" value="JAV60702.1"/>
    <property type="molecule type" value="Transcribed_RNA"/>
</dbReference>
<sequence>MIFGKVIVNFMIVAGSALAVVPEMYYEDGTDLSAELDNVENMTVTGEGAFVESFPETVGKVEVNSTESLSPKMGKLENNQTDFIESEAEELDNVDNMTESVAPKLNTLGNNQTVLIKGASEEFILPEMCLGMNKIDPSINVGVARFAPVITFAIFLSLLHTSIVYLAFA</sequence>
<dbReference type="AlphaFoldDB" id="A0A1Y1KGU8"/>
<protein>
    <submittedName>
        <fullName evidence="2">Uncharacterized protein</fullName>
    </submittedName>
</protein>
<proteinExistence type="predicted"/>
<dbReference type="Proteomes" id="UP000327044">
    <property type="component" value="Unassembled WGS sequence"/>
</dbReference>
<evidence type="ECO:0000313" key="3">
    <source>
        <dbReference type="EMBL" id="KAB0801011.1"/>
    </source>
</evidence>
<reference evidence="2" key="1">
    <citation type="journal article" date="2016" name="Sci. Rep.">
        <title>Molecular characterization of firefly nuptial gifts: a multi-omics approach sheds light on postcopulatory sexual selection.</title>
        <authorList>
            <person name="Al-Wathiqui N."/>
            <person name="Fallon T.R."/>
            <person name="South A."/>
            <person name="Weng J.K."/>
            <person name="Lewis S.M."/>
        </authorList>
    </citation>
    <scope>NUCLEOTIDE SEQUENCE</scope>
</reference>
<reference evidence="3 4" key="2">
    <citation type="journal article" date="2018" name="Elife">
        <title>Firefly genomes illuminate parallel origins of bioluminescence in beetles.</title>
        <authorList>
            <person name="Fallon T.R."/>
            <person name="Lower S.E."/>
            <person name="Chang C.H."/>
            <person name="Bessho-Uehara M."/>
            <person name="Martin G.J."/>
            <person name="Bewick A.J."/>
            <person name="Behringer M."/>
            <person name="Debat H.J."/>
            <person name="Wong I."/>
            <person name="Day J.C."/>
            <person name="Suvorov A."/>
            <person name="Silva C.J."/>
            <person name="Stanger-Hall K.F."/>
            <person name="Hall D.W."/>
            <person name="Schmitz R.J."/>
            <person name="Nelson D.R."/>
            <person name="Lewis S.M."/>
            <person name="Shigenobu S."/>
            <person name="Bybee S.M."/>
            <person name="Larracuente A.M."/>
            <person name="Oba Y."/>
            <person name="Weng J.K."/>
        </authorList>
    </citation>
    <scope>NUCLEOTIDE SEQUENCE [LARGE SCALE GENOMIC DNA]</scope>
    <source>
        <strain evidence="3">1611_PpyrPB1</strain>
        <tissue evidence="3">Whole body</tissue>
    </source>
</reference>
<keyword evidence="4" id="KW-1185">Reference proteome</keyword>
<dbReference type="EMBL" id="VVIM01000003">
    <property type="protein sequence ID" value="KAB0801011.1"/>
    <property type="molecule type" value="Genomic_DNA"/>
</dbReference>
<accession>A0A1Y1KGU8</accession>
<keyword evidence="1" id="KW-0812">Transmembrane</keyword>
<name>A0A1Y1KGU8_PHOPY</name>
<feature type="transmembrane region" description="Helical" evidence="1">
    <location>
        <begin position="146"/>
        <end position="168"/>
    </location>
</feature>
<feature type="transmembrane region" description="Helical" evidence="1">
    <location>
        <begin position="7"/>
        <end position="26"/>
    </location>
</feature>
<keyword evidence="1" id="KW-0472">Membrane</keyword>
<gene>
    <name evidence="3" type="ORF">PPYR_05365</name>
</gene>
<evidence type="ECO:0000313" key="4">
    <source>
        <dbReference type="Proteomes" id="UP000327044"/>
    </source>
</evidence>
<dbReference type="InParanoid" id="A0A1Y1KGU8"/>